<comment type="caution">
    <text evidence="1">The sequence shown here is derived from an EMBL/GenBank/DDBJ whole genome shotgun (WGS) entry which is preliminary data.</text>
</comment>
<dbReference type="AlphaFoldDB" id="A0A4Y2J159"/>
<accession>A0A4Y2J159</accession>
<protein>
    <submittedName>
        <fullName evidence="1">Uncharacterized protein</fullName>
    </submittedName>
</protein>
<reference evidence="1 2" key="1">
    <citation type="journal article" date="2019" name="Sci. Rep.">
        <title>Orb-weaving spider Araneus ventricosus genome elucidates the spidroin gene catalogue.</title>
        <authorList>
            <person name="Kono N."/>
            <person name="Nakamura H."/>
            <person name="Ohtoshi R."/>
            <person name="Moran D.A.P."/>
            <person name="Shinohara A."/>
            <person name="Yoshida Y."/>
            <person name="Fujiwara M."/>
            <person name="Mori M."/>
            <person name="Tomita M."/>
            <person name="Arakawa K."/>
        </authorList>
    </citation>
    <scope>NUCLEOTIDE SEQUENCE [LARGE SCALE GENOMIC DNA]</scope>
</reference>
<evidence type="ECO:0000313" key="2">
    <source>
        <dbReference type="Proteomes" id="UP000499080"/>
    </source>
</evidence>
<organism evidence="1 2">
    <name type="scientific">Araneus ventricosus</name>
    <name type="common">Orbweaver spider</name>
    <name type="synonym">Epeira ventricosa</name>
    <dbReference type="NCBI Taxonomy" id="182803"/>
    <lineage>
        <taxon>Eukaryota</taxon>
        <taxon>Metazoa</taxon>
        <taxon>Ecdysozoa</taxon>
        <taxon>Arthropoda</taxon>
        <taxon>Chelicerata</taxon>
        <taxon>Arachnida</taxon>
        <taxon>Araneae</taxon>
        <taxon>Araneomorphae</taxon>
        <taxon>Entelegynae</taxon>
        <taxon>Araneoidea</taxon>
        <taxon>Araneidae</taxon>
        <taxon>Araneus</taxon>
    </lineage>
</organism>
<name>A0A4Y2J159_ARAVE</name>
<proteinExistence type="predicted"/>
<dbReference type="OrthoDB" id="6432845at2759"/>
<keyword evidence="2" id="KW-1185">Reference proteome</keyword>
<sequence>MELLIDGLVDGSIMSEDIPVLKDVEGLKKRCHKHIQEEAISEAVELQQSKWREEGTVFPGHPDVCESDALGRVYTVHPNNAECFYPRLLLHTIREPTSFTDLKTVEARVCETYREACLKLGLLEDDQHWDSTLKEASLTRFPPQFRDLFALIITTCAPTNPSSLWQTYKNRLSEDILQQKRRENPDIDLHYISQIYNETLILLENKCL</sequence>
<gene>
    <name evidence="1" type="ORF">AVEN_253783_1</name>
</gene>
<dbReference type="EMBL" id="BGPR01003080">
    <property type="protein sequence ID" value="GBM83438.1"/>
    <property type="molecule type" value="Genomic_DNA"/>
</dbReference>
<evidence type="ECO:0000313" key="1">
    <source>
        <dbReference type="EMBL" id="GBM83438.1"/>
    </source>
</evidence>
<dbReference type="PANTHER" id="PTHR10492:SF57">
    <property type="entry name" value="ATP-DEPENDENT DNA HELICASE"/>
    <property type="match status" value="1"/>
</dbReference>
<dbReference type="PANTHER" id="PTHR10492">
    <property type="match status" value="1"/>
</dbReference>
<dbReference type="Proteomes" id="UP000499080">
    <property type="component" value="Unassembled WGS sequence"/>
</dbReference>